<evidence type="ECO:0000313" key="2">
    <source>
        <dbReference type="EMBL" id="CAB1429156.1"/>
    </source>
</evidence>
<sequence length="142" mass="15530">MSPPVAPWIGKPASKTSSWMAPCVNSQAAARREFALPPQCFTGSQGPTLGVRDYTQRHTVVFQPCTCEVSPVEFAMWPLLLRPPPGSSPVCVSTPQSSRESGTRRITTGNRVKPSPRDRAMYVGHPAPISRQELDQTAGWIR</sequence>
<dbReference type="AlphaFoldDB" id="A0A9N7UDS6"/>
<evidence type="ECO:0000313" key="3">
    <source>
        <dbReference type="Proteomes" id="UP001153269"/>
    </source>
</evidence>
<evidence type="ECO:0000256" key="1">
    <source>
        <dbReference type="SAM" id="MobiDB-lite"/>
    </source>
</evidence>
<name>A0A9N7UDS6_PLEPL</name>
<reference evidence="2" key="1">
    <citation type="submission" date="2020-03" db="EMBL/GenBank/DDBJ databases">
        <authorList>
            <person name="Weist P."/>
        </authorList>
    </citation>
    <scope>NUCLEOTIDE SEQUENCE</scope>
</reference>
<feature type="compositionally biased region" description="Polar residues" evidence="1">
    <location>
        <begin position="90"/>
        <end position="110"/>
    </location>
</feature>
<protein>
    <submittedName>
        <fullName evidence="2">Uncharacterized protein</fullName>
    </submittedName>
</protein>
<gene>
    <name evidence="2" type="ORF">PLEPLA_LOCUS17131</name>
</gene>
<comment type="caution">
    <text evidence="2">The sequence shown here is derived from an EMBL/GenBank/DDBJ whole genome shotgun (WGS) entry which is preliminary data.</text>
</comment>
<feature type="region of interest" description="Disordered" evidence="1">
    <location>
        <begin position="88"/>
        <end position="123"/>
    </location>
</feature>
<keyword evidence="3" id="KW-1185">Reference proteome</keyword>
<proteinExistence type="predicted"/>
<dbReference type="EMBL" id="CADEAL010001113">
    <property type="protein sequence ID" value="CAB1429156.1"/>
    <property type="molecule type" value="Genomic_DNA"/>
</dbReference>
<organism evidence="2 3">
    <name type="scientific">Pleuronectes platessa</name>
    <name type="common">European plaice</name>
    <dbReference type="NCBI Taxonomy" id="8262"/>
    <lineage>
        <taxon>Eukaryota</taxon>
        <taxon>Metazoa</taxon>
        <taxon>Chordata</taxon>
        <taxon>Craniata</taxon>
        <taxon>Vertebrata</taxon>
        <taxon>Euteleostomi</taxon>
        <taxon>Actinopterygii</taxon>
        <taxon>Neopterygii</taxon>
        <taxon>Teleostei</taxon>
        <taxon>Neoteleostei</taxon>
        <taxon>Acanthomorphata</taxon>
        <taxon>Carangaria</taxon>
        <taxon>Pleuronectiformes</taxon>
        <taxon>Pleuronectoidei</taxon>
        <taxon>Pleuronectidae</taxon>
        <taxon>Pleuronectes</taxon>
    </lineage>
</organism>
<accession>A0A9N7UDS6</accession>
<dbReference type="Proteomes" id="UP001153269">
    <property type="component" value="Unassembled WGS sequence"/>
</dbReference>